<dbReference type="EMBL" id="JAGFMF010011709">
    <property type="protein sequence ID" value="KAG8515449.1"/>
    <property type="molecule type" value="Genomic_DNA"/>
</dbReference>
<dbReference type="InterPro" id="IPR045860">
    <property type="entry name" value="Snake_toxin-like_sf"/>
</dbReference>
<feature type="region of interest" description="Disordered" evidence="8">
    <location>
        <begin position="52"/>
        <end position="90"/>
    </location>
</feature>
<dbReference type="SMART" id="SM00134">
    <property type="entry name" value="LU"/>
    <property type="match status" value="1"/>
</dbReference>
<dbReference type="GO" id="GO:0005886">
    <property type="term" value="C:plasma membrane"/>
    <property type="evidence" value="ECO:0007669"/>
    <property type="project" value="UniProtKB-SubCell"/>
</dbReference>
<evidence type="ECO:0000256" key="6">
    <source>
        <dbReference type="ARBA" id="ARBA00023136"/>
    </source>
</evidence>
<comment type="caution">
    <text evidence="11">The sequence shown here is derived from an EMBL/GenBank/DDBJ whole genome shotgun (WGS) entry which is preliminary data.</text>
</comment>
<comment type="subcellular location">
    <subcellularLocation>
        <location evidence="1">Cell membrane</location>
    </subcellularLocation>
    <subcellularLocation>
        <location evidence="2">Membrane</location>
        <topology evidence="2">Lipid-anchor</topology>
        <topology evidence="2">GPI-anchor</topology>
    </subcellularLocation>
</comment>
<keyword evidence="5 9" id="KW-0732">Signal</keyword>
<organism evidence="11 12">
    <name type="scientific">Galemys pyrenaicus</name>
    <name type="common">Iberian desman</name>
    <name type="synonym">Pyrenean desman</name>
    <dbReference type="NCBI Taxonomy" id="202257"/>
    <lineage>
        <taxon>Eukaryota</taxon>
        <taxon>Metazoa</taxon>
        <taxon>Chordata</taxon>
        <taxon>Craniata</taxon>
        <taxon>Vertebrata</taxon>
        <taxon>Euteleostomi</taxon>
        <taxon>Mammalia</taxon>
        <taxon>Eutheria</taxon>
        <taxon>Laurasiatheria</taxon>
        <taxon>Eulipotyphla</taxon>
        <taxon>Talpidae</taxon>
        <taxon>Galemys</taxon>
    </lineage>
</organism>
<keyword evidence="6" id="KW-0472">Membrane</keyword>
<evidence type="ECO:0000256" key="1">
    <source>
        <dbReference type="ARBA" id="ARBA00004236"/>
    </source>
</evidence>
<evidence type="ECO:0000313" key="11">
    <source>
        <dbReference type="EMBL" id="KAG8515449.1"/>
    </source>
</evidence>
<feature type="compositionally biased region" description="Low complexity" evidence="8">
    <location>
        <begin position="52"/>
        <end position="61"/>
    </location>
</feature>
<evidence type="ECO:0000256" key="3">
    <source>
        <dbReference type="ARBA" id="ARBA00022475"/>
    </source>
</evidence>
<keyword evidence="4" id="KW-0449">Lipoprotein</keyword>
<feature type="compositionally biased region" description="Gly residues" evidence="8">
    <location>
        <begin position="78"/>
        <end position="88"/>
    </location>
</feature>
<evidence type="ECO:0000256" key="8">
    <source>
        <dbReference type="SAM" id="MobiDB-lite"/>
    </source>
</evidence>
<dbReference type="AlphaFoldDB" id="A0A8J6APF9"/>
<gene>
    <name evidence="11" type="ORF">J0S82_019226</name>
</gene>
<reference evidence="11" key="1">
    <citation type="journal article" date="2021" name="Evol. Appl.">
        <title>The genome of the Pyrenean desman and the effects of bottlenecks and inbreeding on the genomic landscape of an endangered species.</title>
        <authorList>
            <person name="Escoda L."/>
            <person name="Castresana J."/>
        </authorList>
    </citation>
    <scope>NUCLEOTIDE SEQUENCE</scope>
    <source>
        <strain evidence="11">IBE-C5619</strain>
    </source>
</reference>
<dbReference type="InterPro" id="IPR035076">
    <property type="entry name" value="Toxin/TOLIP"/>
</dbReference>
<dbReference type="Gene3D" id="2.10.60.10">
    <property type="entry name" value="CD59"/>
    <property type="match status" value="1"/>
</dbReference>
<keyword evidence="3" id="KW-1003">Cell membrane</keyword>
<accession>A0A8J6APF9</accession>
<dbReference type="Pfam" id="PF00087">
    <property type="entry name" value="Toxin_TOLIP"/>
    <property type="match status" value="1"/>
</dbReference>
<proteinExistence type="predicted"/>
<keyword evidence="4" id="KW-0336">GPI-anchor</keyword>
<dbReference type="SUPFAM" id="SSF57302">
    <property type="entry name" value="Snake toxin-like"/>
    <property type="match status" value="1"/>
</dbReference>
<dbReference type="CDD" id="cd23560">
    <property type="entry name" value="TFP_LU_ECD_SLURP1_like"/>
    <property type="match status" value="1"/>
</dbReference>
<evidence type="ECO:0000256" key="5">
    <source>
        <dbReference type="ARBA" id="ARBA00022729"/>
    </source>
</evidence>
<dbReference type="OrthoDB" id="9900838at2759"/>
<evidence type="ECO:0000256" key="9">
    <source>
        <dbReference type="SAM" id="SignalP"/>
    </source>
</evidence>
<dbReference type="Proteomes" id="UP000700334">
    <property type="component" value="Unassembled WGS sequence"/>
</dbReference>
<evidence type="ECO:0000256" key="2">
    <source>
        <dbReference type="ARBA" id="ARBA00004589"/>
    </source>
</evidence>
<dbReference type="InterPro" id="IPR051110">
    <property type="entry name" value="Ly-6/neurotoxin-like_GPI-ap"/>
</dbReference>
<dbReference type="FunFam" id="2.10.60.10:FF:000003">
    <property type="entry name" value="lymphocyte antigen 6E isoform X1"/>
    <property type="match status" value="1"/>
</dbReference>
<keyword evidence="7" id="KW-0325">Glycoprotein</keyword>
<feature type="domain" description="UPAR/Ly6" evidence="10">
    <location>
        <begin position="103"/>
        <end position="194"/>
    </location>
</feature>
<feature type="chain" id="PRO_5035183320" evidence="9">
    <location>
        <begin position="16"/>
        <end position="205"/>
    </location>
</feature>
<sequence length="205" mass="20859">MAALRALLLLAAASGLRPGERWSLRGLVPQQWAPTGARHLLSPRAQPLGPGAGLALGWASPSQEARRSGVRTPRAGPWGPGEALGWGTPGPADVPPAGPGGAFRCFTCEQPTPVASCTNVTRCAPAHTACRTTLAAGWPEYPFHQSPLVTRSCASSCVATDPDSLGGAHLVHCCFQDLCNSAGATALGAGALATLGAVLLGRLFP</sequence>
<evidence type="ECO:0000256" key="4">
    <source>
        <dbReference type="ARBA" id="ARBA00022622"/>
    </source>
</evidence>
<dbReference type="GO" id="GO:0098552">
    <property type="term" value="C:side of membrane"/>
    <property type="evidence" value="ECO:0007669"/>
    <property type="project" value="UniProtKB-KW"/>
</dbReference>
<feature type="signal peptide" evidence="9">
    <location>
        <begin position="1"/>
        <end position="15"/>
    </location>
</feature>
<evidence type="ECO:0000259" key="10">
    <source>
        <dbReference type="SMART" id="SM00134"/>
    </source>
</evidence>
<evidence type="ECO:0000256" key="7">
    <source>
        <dbReference type="ARBA" id="ARBA00023180"/>
    </source>
</evidence>
<dbReference type="PANTHER" id="PTHR16983">
    <property type="entry name" value="UPAR/LY6 DOMAIN-CONTAINING PROTEIN"/>
    <property type="match status" value="1"/>
</dbReference>
<protein>
    <submittedName>
        <fullName evidence="11">Secreted Ly-6/uPAR-related protein 1</fullName>
    </submittedName>
</protein>
<keyword evidence="12" id="KW-1185">Reference proteome</keyword>
<dbReference type="InterPro" id="IPR016054">
    <property type="entry name" value="LY6_UPA_recep-like"/>
</dbReference>
<evidence type="ECO:0000313" key="12">
    <source>
        <dbReference type="Proteomes" id="UP000700334"/>
    </source>
</evidence>
<dbReference type="PANTHER" id="PTHR16983:SF16">
    <property type="entry name" value="UPAR_LY6 DOMAIN-CONTAINING PROTEIN"/>
    <property type="match status" value="1"/>
</dbReference>
<name>A0A8J6APF9_GALPY</name>